<evidence type="ECO:0000256" key="1">
    <source>
        <dbReference type="SAM" id="Coils"/>
    </source>
</evidence>
<protein>
    <submittedName>
        <fullName evidence="3">Uncharacterized protein</fullName>
    </submittedName>
</protein>
<gene>
    <name evidence="3" type="ORF">HUF19_05095</name>
</gene>
<keyword evidence="1" id="KW-0175">Coiled coil</keyword>
<keyword evidence="2" id="KW-0472">Membrane</keyword>
<reference evidence="4" key="1">
    <citation type="submission" date="2020-06" db="EMBL/GenBank/DDBJ databases">
        <title>Thalassolituus marinus alknpb1M-1, a hydrocarbon-degrading bacterium isolated from the deep-sea overlying water using an in-situ strategy from the South China Sea basin.</title>
        <authorList>
            <person name="Dong C."/>
            <person name="Chen Y."/>
            <person name="Shao Z."/>
        </authorList>
    </citation>
    <scope>NUCLEOTIDE SEQUENCE [LARGE SCALE GENOMIC DNA]</scope>
    <source>
        <strain evidence="4">alknpb1M-1</strain>
    </source>
</reference>
<organism evidence="3 4">
    <name type="scientific">Thalassolituus hydrocarboniclasticus</name>
    <dbReference type="NCBI Taxonomy" id="2742796"/>
    <lineage>
        <taxon>Bacteria</taxon>
        <taxon>Pseudomonadati</taxon>
        <taxon>Pseudomonadota</taxon>
        <taxon>Gammaproteobacteria</taxon>
        <taxon>Oceanospirillales</taxon>
        <taxon>Oceanospirillaceae</taxon>
        <taxon>Thalassolituus</taxon>
    </lineage>
</organism>
<keyword evidence="4" id="KW-1185">Reference proteome</keyword>
<dbReference type="EMBL" id="CP054475">
    <property type="protein sequence ID" value="UXD86856.1"/>
    <property type="molecule type" value="Genomic_DNA"/>
</dbReference>
<feature type="coiled-coil region" evidence="1">
    <location>
        <begin position="53"/>
        <end position="160"/>
    </location>
</feature>
<feature type="transmembrane region" description="Helical" evidence="2">
    <location>
        <begin position="7"/>
        <end position="30"/>
    </location>
</feature>
<feature type="transmembrane region" description="Helical" evidence="2">
    <location>
        <begin position="36"/>
        <end position="53"/>
    </location>
</feature>
<evidence type="ECO:0000313" key="3">
    <source>
        <dbReference type="EMBL" id="UXD86856.1"/>
    </source>
</evidence>
<dbReference type="RefSeq" id="WP_260998784.1">
    <property type="nucleotide sequence ID" value="NZ_CP054475.1"/>
</dbReference>
<name>A0ABY6A7B5_9GAMM</name>
<evidence type="ECO:0000256" key="2">
    <source>
        <dbReference type="SAM" id="Phobius"/>
    </source>
</evidence>
<proteinExistence type="predicted"/>
<evidence type="ECO:0000313" key="4">
    <source>
        <dbReference type="Proteomes" id="UP001065322"/>
    </source>
</evidence>
<sequence>MDKLHIGLWLAEHLDTVIGFVLLLGACLILPKSVRWYVFTGGAALLLMNLWQVSRAREKLKKLDSERSALQEQLSGLKDASEQLKQRNQELEKQSAELEQQRQALLQRQQDLASGDAALQQQQEDINRQVNAHTEQRNALQDENQRVLDALAKLKQLEATSQL</sequence>
<keyword evidence="2" id="KW-1133">Transmembrane helix</keyword>
<dbReference type="PROSITE" id="PS51257">
    <property type="entry name" value="PROKAR_LIPOPROTEIN"/>
    <property type="match status" value="1"/>
</dbReference>
<dbReference type="Proteomes" id="UP001065322">
    <property type="component" value="Chromosome"/>
</dbReference>
<accession>A0ABY6A7B5</accession>
<keyword evidence="2" id="KW-0812">Transmembrane</keyword>